<dbReference type="Pfam" id="PF00528">
    <property type="entry name" value="BPD_transp_1"/>
    <property type="match status" value="1"/>
</dbReference>
<comment type="subcellular location">
    <subcellularLocation>
        <location evidence="1 7">Cell membrane</location>
        <topology evidence="1 7">Multi-pass membrane protein</topology>
    </subcellularLocation>
</comment>
<name>A0A1N6N827_9SPIO</name>
<evidence type="ECO:0000256" key="5">
    <source>
        <dbReference type="ARBA" id="ARBA00022989"/>
    </source>
</evidence>
<dbReference type="AlphaFoldDB" id="A0A1N6N827"/>
<evidence type="ECO:0000313" key="9">
    <source>
        <dbReference type="EMBL" id="SIP88234.1"/>
    </source>
</evidence>
<dbReference type="RefSeq" id="WP_076487341.1">
    <property type="nucleotide sequence ID" value="NZ_FTMS01000001.1"/>
</dbReference>
<feature type="domain" description="ABC transmembrane type-1" evidence="8">
    <location>
        <begin position="77"/>
        <end position="259"/>
    </location>
</feature>
<keyword evidence="3" id="KW-1003">Cell membrane</keyword>
<evidence type="ECO:0000256" key="3">
    <source>
        <dbReference type="ARBA" id="ARBA00022475"/>
    </source>
</evidence>
<comment type="similarity">
    <text evidence="7">Belongs to the binding-protein-dependent transport system permease family.</text>
</comment>
<dbReference type="NCBIfam" id="TIGR01097">
    <property type="entry name" value="PhnE"/>
    <property type="match status" value="1"/>
</dbReference>
<dbReference type="GO" id="GO:0005886">
    <property type="term" value="C:plasma membrane"/>
    <property type="evidence" value="ECO:0007669"/>
    <property type="project" value="UniProtKB-SubCell"/>
</dbReference>
<feature type="transmembrane region" description="Helical" evidence="7">
    <location>
        <begin position="132"/>
        <end position="158"/>
    </location>
</feature>
<dbReference type="SUPFAM" id="SSF161098">
    <property type="entry name" value="MetI-like"/>
    <property type="match status" value="1"/>
</dbReference>
<dbReference type="CDD" id="cd06261">
    <property type="entry name" value="TM_PBP2"/>
    <property type="match status" value="1"/>
</dbReference>
<evidence type="ECO:0000259" key="8">
    <source>
        <dbReference type="PROSITE" id="PS50928"/>
    </source>
</evidence>
<proteinExistence type="inferred from homology"/>
<dbReference type="InterPro" id="IPR005769">
    <property type="entry name" value="PhnE/PtxC"/>
</dbReference>
<keyword evidence="6 7" id="KW-0472">Membrane</keyword>
<protein>
    <submittedName>
        <fullName evidence="9">Phosphonate transport system permease protein</fullName>
    </submittedName>
</protein>
<evidence type="ECO:0000256" key="1">
    <source>
        <dbReference type="ARBA" id="ARBA00004651"/>
    </source>
</evidence>
<dbReference type="PROSITE" id="PS50928">
    <property type="entry name" value="ABC_TM1"/>
    <property type="match status" value="1"/>
</dbReference>
<feature type="transmembrane region" description="Helical" evidence="7">
    <location>
        <begin position="20"/>
        <end position="40"/>
    </location>
</feature>
<gene>
    <name evidence="9" type="ORF">SAMN05920897_101109</name>
</gene>
<dbReference type="GO" id="GO:0015416">
    <property type="term" value="F:ABC-type phosphonate transporter activity"/>
    <property type="evidence" value="ECO:0007669"/>
    <property type="project" value="InterPro"/>
</dbReference>
<evidence type="ECO:0000256" key="4">
    <source>
        <dbReference type="ARBA" id="ARBA00022692"/>
    </source>
</evidence>
<keyword evidence="2 7" id="KW-0813">Transport</keyword>
<organism evidence="9 10">
    <name type="scientific">Alkalispirochaeta americana</name>
    <dbReference type="NCBI Taxonomy" id="159291"/>
    <lineage>
        <taxon>Bacteria</taxon>
        <taxon>Pseudomonadati</taxon>
        <taxon>Spirochaetota</taxon>
        <taxon>Spirochaetia</taxon>
        <taxon>Spirochaetales</taxon>
        <taxon>Spirochaetaceae</taxon>
        <taxon>Alkalispirochaeta</taxon>
    </lineage>
</organism>
<dbReference type="InterPro" id="IPR000515">
    <property type="entry name" value="MetI-like"/>
</dbReference>
<sequence>MSEATTQYRWRRPHFIENPWVRYTVLLVTVLYLIFALQMVQVSWQRVLDGIPRAWNMLRMAFPPDYGSRGRLIVRGFIESFQMTVIATAGGVLLSIPIGFMAAKNIAPLPVYVVGRLIVVVSRSLHPVVMGVLFVAAVGFGAFAGILTLIMFTIGFVGKLLAEAIEEIKFGQVEGVRSTGAGFLSVLVYAVFPQVLPRLVGLSMYQLDINLRASAIVGLVGAGGIGGTLNTAFGRYDYATAFAILLVMVALILVTEGISGYLRRLTK</sequence>
<dbReference type="OrthoDB" id="8557224at2"/>
<keyword evidence="4 7" id="KW-0812">Transmembrane</keyword>
<reference evidence="9 10" key="1">
    <citation type="submission" date="2017-01" db="EMBL/GenBank/DDBJ databases">
        <authorList>
            <person name="Mah S.A."/>
            <person name="Swanson W.J."/>
            <person name="Moy G.W."/>
            <person name="Vacquier V.D."/>
        </authorList>
    </citation>
    <scope>NUCLEOTIDE SEQUENCE [LARGE SCALE GENOMIC DNA]</scope>
    <source>
        <strain evidence="9 10">ASpG1</strain>
    </source>
</reference>
<dbReference type="STRING" id="159291.SAMN05920897_101109"/>
<evidence type="ECO:0000313" key="10">
    <source>
        <dbReference type="Proteomes" id="UP000186400"/>
    </source>
</evidence>
<dbReference type="Proteomes" id="UP000186400">
    <property type="component" value="Unassembled WGS sequence"/>
</dbReference>
<evidence type="ECO:0000256" key="6">
    <source>
        <dbReference type="ARBA" id="ARBA00023136"/>
    </source>
</evidence>
<feature type="transmembrane region" description="Helical" evidence="7">
    <location>
        <begin position="209"/>
        <end position="229"/>
    </location>
</feature>
<feature type="transmembrane region" description="Helical" evidence="7">
    <location>
        <begin position="241"/>
        <end position="262"/>
    </location>
</feature>
<accession>A0A1N6N827</accession>
<keyword evidence="5 7" id="KW-1133">Transmembrane helix</keyword>
<evidence type="ECO:0000256" key="7">
    <source>
        <dbReference type="RuleBase" id="RU363032"/>
    </source>
</evidence>
<dbReference type="PANTHER" id="PTHR30043:SF1">
    <property type="entry name" value="ABC TRANSPORT SYSTEM PERMEASE PROTEIN P69"/>
    <property type="match status" value="1"/>
</dbReference>
<dbReference type="Gene3D" id="1.10.3720.10">
    <property type="entry name" value="MetI-like"/>
    <property type="match status" value="1"/>
</dbReference>
<keyword evidence="10" id="KW-1185">Reference proteome</keyword>
<feature type="transmembrane region" description="Helical" evidence="7">
    <location>
        <begin position="178"/>
        <end position="197"/>
    </location>
</feature>
<feature type="transmembrane region" description="Helical" evidence="7">
    <location>
        <begin position="81"/>
        <end position="100"/>
    </location>
</feature>
<evidence type="ECO:0000256" key="2">
    <source>
        <dbReference type="ARBA" id="ARBA00022448"/>
    </source>
</evidence>
<dbReference type="InterPro" id="IPR035906">
    <property type="entry name" value="MetI-like_sf"/>
</dbReference>
<dbReference type="EMBL" id="FTMS01000001">
    <property type="protein sequence ID" value="SIP88234.1"/>
    <property type="molecule type" value="Genomic_DNA"/>
</dbReference>
<dbReference type="PANTHER" id="PTHR30043">
    <property type="entry name" value="PHOSPHONATES TRANSPORT SYSTEM PERMEASE PROTEIN"/>
    <property type="match status" value="1"/>
</dbReference>